<protein>
    <submittedName>
        <fullName evidence="2">HD domain-containing protein</fullName>
    </submittedName>
</protein>
<comment type="caution">
    <text evidence="2">The sequence shown here is derived from an EMBL/GenBank/DDBJ whole genome shotgun (WGS) entry which is preliminary data.</text>
</comment>
<dbReference type="InterPro" id="IPR006674">
    <property type="entry name" value="HD_domain"/>
</dbReference>
<dbReference type="PANTHER" id="PTHR33594">
    <property type="entry name" value="SUPERFAMILY HYDROLASE, PUTATIVE (AFU_ORTHOLOGUE AFUA_1G03035)-RELATED"/>
    <property type="match status" value="1"/>
</dbReference>
<dbReference type="AlphaFoldDB" id="A0AAD6MXB5"/>
<organism evidence="2 3">
    <name type="scientific">Penicillium malachiteum</name>
    <dbReference type="NCBI Taxonomy" id="1324776"/>
    <lineage>
        <taxon>Eukaryota</taxon>
        <taxon>Fungi</taxon>
        <taxon>Dikarya</taxon>
        <taxon>Ascomycota</taxon>
        <taxon>Pezizomycotina</taxon>
        <taxon>Eurotiomycetes</taxon>
        <taxon>Eurotiomycetidae</taxon>
        <taxon>Eurotiales</taxon>
        <taxon>Aspergillaceae</taxon>
        <taxon>Penicillium</taxon>
    </lineage>
</organism>
<evidence type="ECO:0000259" key="1">
    <source>
        <dbReference type="SMART" id="SM00471"/>
    </source>
</evidence>
<dbReference type="Gene3D" id="1.10.3210.50">
    <property type="match status" value="1"/>
</dbReference>
<dbReference type="InterPro" id="IPR003607">
    <property type="entry name" value="HD/PDEase_dom"/>
</dbReference>
<dbReference type="EMBL" id="JAQJAN010000005">
    <property type="protein sequence ID" value="KAJ5728127.1"/>
    <property type="molecule type" value="Genomic_DNA"/>
</dbReference>
<reference evidence="2" key="1">
    <citation type="journal article" date="2023" name="IMA Fungus">
        <title>Comparative genomic study of the Penicillium genus elucidates a diverse pangenome and 15 lateral gene transfer events.</title>
        <authorList>
            <person name="Petersen C."/>
            <person name="Sorensen T."/>
            <person name="Nielsen M.R."/>
            <person name="Sondergaard T.E."/>
            <person name="Sorensen J.L."/>
            <person name="Fitzpatrick D.A."/>
            <person name="Frisvad J.C."/>
            <person name="Nielsen K.L."/>
        </authorList>
    </citation>
    <scope>NUCLEOTIDE SEQUENCE</scope>
    <source>
        <strain evidence="2">IBT 17514</strain>
    </source>
</reference>
<dbReference type="SUPFAM" id="SSF109604">
    <property type="entry name" value="HD-domain/PDEase-like"/>
    <property type="match status" value="1"/>
</dbReference>
<reference evidence="2" key="2">
    <citation type="submission" date="2023-01" db="EMBL/GenBank/DDBJ databases">
        <authorList>
            <person name="Petersen C."/>
        </authorList>
    </citation>
    <scope>NUCLEOTIDE SEQUENCE</scope>
    <source>
        <strain evidence="2">IBT 17514</strain>
    </source>
</reference>
<sequence>MDVLSKILQVGRAGPCGHQLPPTDEIFKSVAAAVSEQMSSYDASHDMQHVLRVTSIAQAILIAEVSGQPDLKLDPTLVLLAAVLHDISDRKYTDAENPKASLTGILSSAAVPPALSSKVVDFVEHVSYSSEKRDPSKTQFILSQTPELGVVQDADRLDAIGAIGIGRTFTFGGAKMPQSSMQLSKDHIIEKLAKLAEIMKVRTSKESLLLILLESNSSSIFGRRRLGNGWQKNEQIDCFFFSQWWDEEMAMVAL</sequence>
<evidence type="ECO:0000313" key="3">
    <source>
        <dbReference type="Proteomes" id="UP001215712"/>
    </source>
</evidence>
<dbReference type="Pfam" id="PF01966">
    <property type="entry name" value="HD"/>
    <property type="match status" value="1"/>
</dbReference>
<dbReference type="SMART" id="SM00471">
    <property type="entry name" value="HDc"/>
    <property type="match status" value="1"/>
</dbReference>
<feature type="domain" description="HD/PDEase" evidence="1">
    <location>
        <begin position="42"/>
        <end position="169"/>
    </location>
</feature>
<name>A0AAD6MXB5_9EURO</name>
<keyword evidence="3" id="KW-1185">Reference proteome</keyword>
<dbReference type="CDD" id="cd00077">
    <property type="entry name" value="HDc"/>
    <property type="match status" value="1"/>
</dbReference>
<dbReference type="PANTHER" id="PTHR33594:SF1">
    <property type="entry name" value="HD_PDEASE DOMAIN-CONTAINING PROTEIN"/>
    <property type="match status" value="1"/>
</dbReference>
<dbReference type="Proteomes" id="UP001215712">
    <property type="component" value="Unassembled WGS sequence"/>
</dbReference>
<evidence type="ECO:0000313" key="2">
    <source>
        <dbReference type="EMBL" id="KAJ5728127.1"/>
    </source>
</evidence>
<gene>
    <name evidence="2" type="ORF">N7493_004457</name>
</gene>
<proteinExistence type="predicted"/>
<accession>A0AAD6MXB5</accession>